<dbReference type="AlphaFoldDB" id="A0ABC8ACT2"/>
<dbReference type="Proteomes" id="UP000196980">
    <property type="component" value="Chromosome"/>
</dbReference>
<gene>
    <name evidence="2" type="ORF">XFHB_04990</name>
</gene>
<sequence>MKEQPHQSEGIPSAFTGESRRVADFLLAWWNVDSCGSFDLTALWGLGDAITVDMTTVFTCIARVSKYPDSLGYEADFKAILRQWRPESAY</sequence>
<feature type="domain" description="DUF7673" evidence="1">
    <location>
        <begin position="16"/>
        <end position="85"/>
    </location>
</feature>
<evidence type="ECO:0000313" key="3">
    <source>
        <dbReference type="Proteomes" id="UP000196980"/>
    </source>
</evidence>
<dbReference type="EMBL" id="CP009885">
    <property type="protein sequence ID" value="ALR06303.1"/>
    <property type="molecule type" value="Genomic_DNA"/>
</dbReference>
<reference evidence="3" key="1">
    <citation type="submission" date="2014-11" db="EMBL/GenBank/DDBJ databases">
        <title>Xylella fastidiosa Hib4 Genome Sequencing.</title>
        <authorList>
            <person name="Pierry P.M."/>
            <person name="da Silva A.M."/>
        </authorList>
    </citation>
    <scope>NUCLEOTIDE SEQUENCE [LARGE SCALE GENOMIC DNA]</scope>
    <source>
        <strain evidence="3">Hib4</strain>
    </source>
</reference>
<dbReference type="RefSeq" id="WP_010894520.1">
    <property type="nucleotide sequence ID" value="NZ_CP009790.1"/>
</dbReference>
<organism evidence="2 3">
    <name type="scientific">Xylella fastidiosa</name>
    <dbReference type="NCBI Taxonomy" id="2371"/>
    <lineage>
        <taxon>Bacteria</taxon>
        <taxon>Pseudomonadati</taxon>
        <taxon>Pseudomonadota</taxon>
        <taxon>Gammaproteobacteria</taxon>
        <taxon>Lysobacterales</taxon>
        <taxon>Lysobacteraceae</taxon>
        <taxon>Xylella</taxon>
    </lineage>
</organism>
<evidence type="ECO:0000313" key="2">
    <source>
        <dbReference type="EMBL" id="ALR06303.1"/>
    </source>
</evidence>
<dbReference type="InterPro" id="IPR056090">
    <property type="entry name" value="DUF7673"/>
</dbReference>
<proteinExistence type="predicted"/>
<accession>A0ABC8ACT2</accession>
<dbReference type="KEGG" id="xfh:XFHB_04990"/>
<evidence type="ECO:0000259" key="1">
    <source>
        <dbReference type="Pfam" id="PF24720"/>
    </source>
</evidence>
<protein>
    <recommendedName>
        <fullName evidence="1">DUF7673 domain-containing protein</fullName>
    </recommendedName>
</protein>
<name>A0ABC8ACT2_XYLFS</name>
<dbReference type="Pfam" id="PF24720">
    <property type="entry name" value="DUF7673"/>
    <property type="match status" value="1"/>
</dbReference>